<evidence type="ECO:0000256" key="1">
    <source>
        <dbReference type="SAM" id="MobiDB-lite"/>
    </source>
</evidence>
<comment type="caution">
    <text evidence="2">The sequence shown here is derived from an EMBL/GenBank/DDBJ whole genome shotgun (WGS) entry which is preliminary data.</text>
</comment>
<reference evidence="2" key="1">
    <citation type="journal article" date="2022" name="bioRxiv">
        <title>Sequencing and chromosome-scale assembly of the giantPleurodeles waltlgenome.</title>
        <authorList>
            <person name="Brown T."/>
            <person name="Elewa A."/>
            <person name="Iarovenko S."/>
            <person name="Subramanian E."/>
            <person name="Araus A.J."/>
            <person name="Petzold A."/>
            <person name="Susuki M."/>
            <person name="Suzuki K.-i.T."/>
            <person name="Hayashi T."/>
            <person name="Toyoda A."/>
            <person name="Oliveira C."/>
            <person name="Osipova E."/>
            <person name="Leigh N.D."/>
            <person name="Simon A."/>
            <person name="Yun M.H."/>
        </authorList>
    </citation>
    <scope>NUCLEOTIDE SEQUENCE</scope>
    <source>
        <strain evidence="2">20211129_DDA</strain>
        <tissue evidence="2">Liver</tissue>
    </source>
</reference>
<dbReference type="AlphaFoldDB" id="A0AAV7VJF7"/>
<accession>A0AAV7VJF7</accession>
<sequence>MQTDYPLRRAHILCDGSDQSDPHTSLTCAVSAPGSTEAALGETLPIGSLPKPQEPDAVKRRFPPFHGGREGIQSWRSREPTGGLNDIQRRTMEEEDPEDAGTPLLESEPELGSRTLETRRRDEDHWPRGAHE</sequence>
<evidence type="ECO:0000313" key="3">
    <source>
        <dbReference type="Proteomes" id="UP001066276"/>
    </source>
</evidence>
<feature type="region of interest" description="Disordered" evidence="1">
    <location>
        <begin position="44"/>
        <end position="132"/>
    </location>
</feature>
<dbReference type="Proteomes" id="UP001066276">
    <property type="component" value="Chromosome 2_1"/>
</dbReference>
<evidence type="ECO:0000313" key="2">
    <source>
        <dbReference type="EMBL" id="KAJ1201051.1"/>
    </source>
</evidence>
<gene>
    <name evidence="2" type="ORF">NDU88_004867</name>
</gene>
<organism evidence="2 3">
    <name type="scientific">Pleurodeles waltl</name>
    <name type="common">Iberian ribbed newt</name>
    <dbReference type="NCBI Taxonomy" id="8319"/>
    <lineage>
        <taxon>Eukaryota</taxon>
        <taxon>Metazoa</taxon>
        <taxon>Chordata</taxon>
        <taxon>Craniata</taxon>
        <taxon>Vertebrata</taxon>
        <taxon>Euteleostomi</taxon>
        <taxon>Amphibia</taxon>
        <taxon>Batrachia</taxon>
        <taxon>Caudata</taxon>
        <taxon>Salamandroidea</taxon>
        <taxon>Salamandridae</taxon>
        <taxon>Pleurodelinae</taxon>
        <taxon>Pleurodeles</taxon>
    </lineage>
</organism>
<name>A0AAV7VJF7_PLEWA</name>
<feature type="compositionally biased region" description="Basic and acidic residues" evidence="1">
    <location>
        <begin position="116"/>
        <end position="132"/>
    </location>
</feature>
<protein>
    <submittedName>
        <fullName evidence="2">Uncharacterized protein</fullName>
    </submittedName>
</protein>
<proteinExistence type="predicted"/>
<keyword evidence="3" id="KW-1185">Reference proteome</keyword>
<dbReference type="EMBL" id="JANPWB010000003">
    <property type="protein sequence ID" value="KAJ1201051.1"/>
    <property type="molecule type" value="Genomic_DNA"/>
</dbReference>